<proteinExistence type="predicted"/>
<dbReference type="Proteomes" id="UP001055072">
    <property type="component" value="Unassembled WGS sequence"/>
</dbReference>
<dbReference type="EMBL" id="MU274942">
    <property type="protein sequence ID" value="KAI0084487.1"/>
    <property type="molecule type" value="Genomic_DNA"/>
</dbReference>
<name>A0ACB8TR14_9APHY</name>
<keyword evidence="2" id="KW-1185">Reference proteome</keyword>
<reference evidence="1" key="1">
    <citation type="journal article" date="2021" name="Environ. Microbiol.">
        <title>Gene family expansions and transcriptome signatures uncover fungal adaptations to wood decay.</title>
        <authorList>
            <person name="Hage H."/>
            <person name="Miyauchi S."/>
            <person name="Viragh M."/>
            <person name="Drula E."/>
            <person name="Min B."/>
            <person name="Chaduli D."/>
            <person name="Navarro D."/>
            <person name="Favel A."/>
            <person name="Norest M."/>
            <person name="Lesage-Meessen L."/>
            <person name="Balint B."/>
            <person name="Merenyi Z."/>
            <person name="de Eugenio L."/>
            <person name="Morin E."/>
            <person name="Martinez A.T."/>
            <person name="Baldrian P."/>
            <person name="Stursova M."/>
            <person name="Martinez M.J."/>
            <person name="Novotny C."/>
            <person name="Magnuson J.K."/>
            <person name="Spatafora J.W."/>
            <person name="Maurice S."/>
            <person name="Pangilinan J."/>
            <person name="Andreopoulos W."/>
            <person name="LaButti K."/>
            <person name="Hundley H."/>
            <person name="Na H."/>
            <person name="Kuo A."/>
            <person name="Barry K."/>
            <person name="Lipzen A."/>
            <person name="Henrissat B."/>
            <person name="Riley R."/>
            <person name="Ahrendt S."/>
            <person name="Nagy L.G."/>
            <person name="Grigoriev I.V."/>
            <person name="Martin F."/>
            <person name="Rosso M.N."/>
        </authorList>
    </citation>
    <scope>NUCLEOTIDE SEQUENCE</scope>
    <source>
        <strain evidence="1">CBS 384.51</strain>
    </source>
</reference>
<comment type="caution">
    <text evidence="1">The sequence shown here is derived from an EMBL/GenBank/DDBJ whole genome shotgun (WGS) entry which is preliminary data.</text>
</comment>
<protein>
    <submittedName>
        <fullName evidence="1">PLP-dependent transferase</fullName>
    </submittedName>
</protein>
<sequence>MLSSSIVAFALKPRLLPALSRTATTTKPAVVQARIANLVHRNMSTFKQENHKLLVIPGPIEVTDEVLYANATPPLGHTSPDFIPYFGDAIRLTREVVYTTTGQPFLIAGSGTLGWDQVAANLIEPGESVLLLNSGYFGDSFADCLRAYGAQVDEIRADFGKSATQAELEQALKAGKKYKAVAFTHVDTSTAVLADAKMIGETVKRLSPESLVFLDGVCSIASEEIRFDDWNIDVVIGASQKGLGAPPGLSVVIASQKALQVVESRKAPIAGFYSSWKRWLPIMKAYEAGTPAYFATPPVNLIRAYHASLTQILRSDVSLQDRFQLHKDAAQRIRQAAKDLGLKLVPTDEYNTANGLSAIYLPEGLGVADVVPRLSQKGVVITGGIHKVNKDKYFRIGHMGTTVVDKSRGDIDKVITVLKESLQEALESKKKASPLQKSTGRPTFGQSTYPRSIAPASARARL</sequence>
<gene>
    <name evidence="1" type="ORF">BDY19DRAFT_971397</name>
</gene>
<keyword evidence="1" id="KW-0808">Transferase</keyword>
<accession>A0ACB8TR14</accession>
<evidence type="ECO:0000313" key="2">
    <source>
        <dbReference type="Proteomes" id="UP001055072"/>
    </source>
</evidence>
<organism evidence="1 2">
    <name type="scientific">Irpex rosettiformis</name>
    <dbReference type="NCBI Taxonomy" id="378272"/>
    <lineage>
        <taxon>Eukaryota</taxon>
        <taxon>Fungi</taxon>
        <taxon>Dikarya</taxon>
        <taxon>Basidiomycota</taxon>
        <taxon>Agaricomycotina</taxon>
        <taxon>Agaricomycetes</taxon>
        <taxon>Polyporales</taxon>
        <taxon>Irpicaceae</taxon>
        <taxon>Irpex</taxon>
    </lineage>
</organism>
<evidence type="ECO:0000313" key="1">
    <source>
        <dbReference type="EMBL" id="KAI0084487.1"/>
    </source>
</evidence>